<dbReference type="GO" id="GO:0008610">
    <property type="term" value="P:lipid biosynthetic process"/>
    <property type="evidence" value="ECO:0007669"/>
    <property type="project" value="UniProtKB-ARBA"/>
</dbReference>
<dbReference type="Pfam" id="PF00487">
    <property type="entry name" value="FA_desaturase"/>
    <property type="match status" value="1"/>
</dbReference>
<evidence type="ECO:0000313" key="4">
    <source>
        <dbReference type="Proteomes" id="UP000321807"/>
    </source>
</evidence>
<gene>
    <name evidence="3" type="ORF">CS053_14415</name>
</gene>
<dbReference type="PANTHER" id="PTHR19353">
    <property type="entry name" value="FATTY ACID DESATURASE 2"/>
    <property type="match status" value="1"/>
</dbReference>
<dbReference type="KEGG" id="rgl:CS053_14415"/>
<dbReference type="PANTHER" id="PTHR19353:SF19">
    <property type="entry name" value="DELTA(5) FATTY ACID DESATURASE C-RELATED"/>
    <property type="match status" value="1"/>
</dbReference>
<dbReference type="PIRSF" id="PIRSF015921">
    <property type="entry name" value="FA_sphinglp_des"/>
    <property type="match status" value="1"/>
</dbReference>
<dbReference type="EMBL" id="CP042807">
    <property type="protein sequence ID" value="QEE25565.1"/>
    <property type="molecule type" value="Genomic_DNA"/>
</dbReference>
<evidence type="ECO:0000313" key="3">
    <source>
        <dbReference type="EMBL" id="QEE25565.1"/>
    </source>
</evidence>
<feature type="transmembrane region" description="Helical" evidence="1">
    <location>
        <begin position="95"/>
        <end position="114"/>
    </location>
</feature>
<accession>A0A5B9E3L5</accession>
<protein>
    <submittedName>
        <fullName evidence="3">Acyl-CoA desaturase</fullName>
    </submittedName>
</protein>
<keyword evidence="1" id="KW-0472">Membrane</keyword>
<feature type="transmembrane region" description="Helical" evidence="1">
    <location>
        <begin position="257"/>
        <end position="276"/>
    </location>
</feature>
<dbReference type="InterPro" id="IPR005804">
    <property type="entry name" value="FA_desaturase_dom"/>
</dbReference>
<feature type="transmembrane region" description="Helical" evidence="1">
    <location>
        <begin position="230"/>
        <end position="251"/>
    </location>
</feature>
<keyword evidence="1" id="KW-0812">Transmembrane</keyword>
<dbReference type="CDD" id="cd03506">
    <property type="entry name" value="Delta6-FADS-like"/>
    <property type="match status" value="1"/>
</dbReference>
<reference evidence="3 4" key="1">
    <citation type="submission" date="2019-08" db="EMBL/GenBank/DDBJ databases">
        <title>Complete genome sequence of Rhodanobacter glycinis strain T01E-68 isolated from tomato root.</title>
        <authorList>
            <person name="Weon H.-Y."/>
            <person name="Lee S.A."/>
        </authorList>
    </citation>
    <scope>NUCLEOTIDE SEQUENCE [LARGE SCALE GENOMIC DNA]</scope>
    <source>
        <strain evidence="3 4">T01E-68</strain>
    </source>
</reference>
<name>A0A5B9E3L5_9GAMM</name>
<feature type="domain" description="Fatty acid desaturase" evidence="2">
    <location>
        <begin position="92"/>
        <end position="363"/>
    </location>
</feature>
<sequence>MISAYRPSGFLMPLDSPHRGDPVAAPSSAREKPLKFSGDNAFHQELRRRVDAELKRTGHSQRDSARMYLKTAIILGVFALSYVALVFFATRGWQAWSLSIVLGVAMAEIGFNIMHDGGHQAYSKHRWINQATAVTLDMVGGSSYLWQWKHGRFHHTWVNVAGHDSDIDLGVLGRLSPRQPRRPWHRWQHFYLWPLYGVTAIRWHLYGDFRDIITGTIGERPFARPRGRDLVIFVLGKLVFFTLAFGLPLVFHPIGVVLLFYTVTAAVAGILLALVFQMAHVVEEAAFPEPRADRMQMDTPWAIHQLETTVDFARDNRVLSWLVGGLNFQVEHHLFPRISHVHYPAISRVVEETCREFNVPYLQNRTFAAGIASHYRLLRRLGMPVITATAEPVPAT</sequence>
<feature type="transmembrane region" description="Helical" evidence="1">
    <location>
        <begin position="67"/>
        <end position="89"/>
    </location>
</feature>
<dbReference type="GO" id="GO:0016717">
    <property type="term" value="F:oxidoreductase activity, acting on paired donors, with oxidation of a pair of donors resulting in the reduction of molecular oxygen to two molecules of water"/>
    <property type="evidence" value="ECO:0007669"/>
    <property type="project" value="TreeGrafter"/>
</dbReference>
<dbReference type="Proteomes" id="UP000321807">
    <property type="component" value="Chromosome"/>
</dbReference>
<proteinExistence type="predicted"/>
<evidence type="ECO:0000256" key="1">
    <source>
        <dbReference type="SAM" id="Phobius"/>
    </source>
</evidence>
<dbReference type="AlphaFoldDB" id="A0A5B9E3L5"/>
<keyword evidence="1" id="KW-1133">Transmembrane helix</keyword>
<dbReference type="GO" id="GO:0016020">
    <property type="term" value="C:membrane"/>
    <property type="evidence" value="ECO:0007669"/>
    <property type="project" value="TreeGrafter"/>
</dbReference>
<dbReference type="InterPro" id="IPR012171">
    <property type="entry name" value="Fatty_acid_desaturase"/>
</dbReference>
<evidence type="ECO:0000259" key="2">
    <source>
        <dbReference type="Pfam" id="PF00487"/>
    </source>
</evidence>
<organism evidence="3 4">
    <name type="scientific">Rhodanobacter glycinis</name>
    <dbReference type="NCBI Taxonomy" id="582702"/>
    <lineage>
        <taxon>Bacteria</taxon>
        <taxon>Pseudomonadati</taxon>
        <taxon>Pseudomonadota</taxon>
        <taxon>Gammaproteobacteria</taxon>
        <taxon>Lysobacterales</taxon>
        <taxon>Rhodanobacteraceae</taxon>
        <taxon>Rhodanobacter</taxon>
    </lineage>
</organism>